<dbReference type="Pfam" id="PF24346">
    <property type="entry name" value="DUF7507"/>
    <property type="match status" value="10"/>
</dbReference>
<dbReference type="Proteomes" id="UP000253436">
    <property type="component" value="Unassembled WGS sequence"/>
</dbReference>
<keyword evidence="3" id="KW-1185">Reference proteome</keyword>
<feature type="domain" description="DUF7507" evidence="1">
    <location>
        <begin position="1318"/>
        <end position="1422"/>
    </location>
</feature>
<feature type="domain" description="DUF7507" evidence="1">
    <location>
        <begin position="2228"/>
        <end position="2328"/>
    </location>
</feature>
<dbReference type="InterPro" id="IPR025667">
    <property type="entry name" value="SprB_repeat"/>
</dbReference>
<dbReference type="PANTHER" id="PTHR34819">
    <property type="entry name" value="LARGE CYSTEINE-RICH PERIPLASMIC PROTEIN OMCB"/>
    <property type="match status" value="1"/>
</dbReference>
<dbReference type="InterPro" id="IPR051172">
    <property type="entry name" value="Chlamydia_OmcB"/>
</dbReference>
<accession>A0A368ZFC3</accession>
<reference evidence="2 3" key="1">
    <citation type="submission" date="2018-07" db="EMBL/GenBank/DDBJ databases">
        <title>Genomic Encyclopedia of Type Strains, Phase III (KMG-III): the genomes of soil and plant-associated and newly described type strains.</title>
        <authorList>
            <person name="Whitman W."/>
        </authorList>
    </citation>
    <scope>NUCLEOTIDE SEQUENCE [LARGE SCALE GENOMIC DNA]</scope>
    <source>
        <strain evidence="2 3">CECT 7958</strain>
    </source>
</reference>
<feature type="domain" description="DUF7507" evidence="1">
    <location>
        <begin position="1187"/>
        <end position="1288"/>
    </location>
</feature>
<dbReference type="OrthoDB" id="599464at2"/>
<feature type="domain" description="DUF7507" evidence="1">
    <location>
        <begin position="1577"/>
        <end position="1682"/>
    </location>
</feature>
<dbReference type="Pfam" id="PF13585">
    <property type="entry name" value="CHU_C"/>
    <property type="match status" value="1"/>
</dbReference>
<dbReference type="PANTHER" id="PTHR34819:SF3">
    <property type="entry name" value="CELL SURFACE PROTEIN"/>
    <property type="match status" value="1"/>
</dbReference>
<dbReference type="Gene3D" id="2.60.40.740">
    <property type="match status" value="1"/>
</dbReference>
<gene>
    <name evidence="2" type="ORF">DFQ08_103437</name>
</gene>
<dbReference type="RefSeq" id="WP_114310104.1">
    <property type="nucleotide sequence ID" value="NZ_QPJO01000003.1"/>
</dbReference>
<feature type="domain" description="DUF7507" evidence="1">
    <location>
        <begin position="2099"/>
        <end position="2205"/>
    </location>
</feature>
<evidence type="ECO:0000313" key="3">
    <source>
        <dbReference type="Proteomes" id="UP000253436"/>
    </source>
</evidence>
<dbReference type="Pfam" id="PF13573">
    <property type="entry name" value="SprB"/>
    <property type="match status" value="1"/>
</dbReference>
<dbReference type="InterPro" id="IPR055354">
    <property type="entry name" value="DUF7507"/>
</dbReference>
<evidence type="ECO:0000313" key="2">
    <source>
        <dbReference type="EMBL" id="RCW91606.1"/>
    </source>
</evidence>
<feature type="domain" description="DUF7507" evidence="1">
    <location>
        <begin position="1837"/>
        <end position="1935"/>
    </location>
</feature>
<feature type="domain" description="DUF7507" evidence="1">
    <location>
        <begin position="1448"/>
        <end position="1552"/>
    </location>
</feature>
<name>A0A368ZFC3_9FLAO</name>
<organism evidence="2 3">
    <name type="scientific">Winogradskyella arenosi</name>
    <dbReference type="NCBI Taxonomy" id="533325"/>
    <lineage>
        <taxon>Bacteria</taxon>
        <taxon>Pseudomonadati</taxon>
        <taxon>Bacteroidota</taxon>
        <taxon>Flavobacteriia</taxon>
        <taxon>Flavobacteriales</taxon>
        <taxon>Flavobacteriaceae</taxon>
        <taxon>Winogradskyella</taxon>
    </lineage>
</organism>
<feature type="domain" description="DUF7507" evidence="1">
    <location>
        <begin position="2372"/>
        <end position="2463"/>
    </location>
</feature>
<protein>
    <submittedName>
        <fullName evidence="2">Putative repeat protein (TIGR01451 family)/gliding motility-associated-like protein</fullName>
    </submittedName>
</protein>
<dbReference type="EMBL" id="QPJO01000003">
    <property type="protein sequence ID" value="RCW91606.1"/>
    <property type="molecule type" value="Genomic_DNA"/>
</dbReference>
<dbReference type="NCBIfam" id="TIGR01451">
    <property type="entry name" value="B_ant_repeat"/>
    <property type="match status" value="9"/>
</dbReference>
<evidence type="ECO:0000259" key="1">
    <source>
        <dbReference type="Pfam" id="PF24346"/>
    </source>
</evidence>
<sequence>MDRPTFQFHILKSFIVRFKSMLFLIVLMLSLLSVTRSEPEHSEFHSFIKDAHLYYSSVSVLCNTDSPVPISASNYTDIAVSSNTSGLCILGCGISNENALVDSDETNYTTVTTAVGLGVTHTIKVEDTTTDEFYNSGNYAGFLLENSTVLQVDLLDNIVVKTFLDGVEQESKSSNTLAVINTSLLGSNQFYVGFYTTEDFDAIQISLSSLAGVLSSTKIYHAVTNSFCAGPDLVCNTPTTLTKPDFPARIVEEHTGFGGVLGVGSVIDATAAVDSNANSYASIDFTLGVLATGSLSIKDEFTAYPEHTYAGFDIENTSVLNLDLLDGVTISTYLNGSLQESQTGSSELIALDSALLLTGSERSQVGFVTNLPFDEVQISISQTLSVNLGSTRVYGLVLKSFCEGELACSSATVLSNPSQPVIINNTNTGIEGLACVGCEVDNANHVISESNSDFAMINVVAGVVNTASIAVENVLSTFPLGSTAGFIIRDTNDLLQVDLLNSLTVSTYLDGTLLESKTASNLLALEALGLINITPATTDGFLLVGFETSFNYDEIKLSVSALAAVINSIEVYGSYVDTTIQIEGTVINETTLGITDGSLSVAVSGGTPPYTFEWSPGGETTNSISGLSPGTYTVTVTDALGCEATESFIVNTDGVQYEVPCNTVDPVPITSSGFTDLTVNTNTSGTCVLGCGIYNDAHLIDGDESTYATITTGVGLGTTHTLRVTDATAGEFFTTGGYAGLLIENSSILQADLLEAIVIKTYLDGVEQESKTSSALAVVNSTLLGSDKYYIGFYTTMDYDAIEISIASLLNVLSSTRVYHAVTNRFCEGPDLACNTPTALIKPDFPMRIVDEHTGTGGLLGVGSVNNIDNLFDSNAGNYATIDLLAGVAATAALAVKDELTEYPAMTYAGFDIENASLLNTQLLDAITISTYNNGALVESHTGTTELVPVNSGLLLTGNEAIRVGFVASAPFDEVQISLSQLVSVNLGSTRIYNVVLEAFCAGTIDCEDPYVLANPNDSVIINSFRTGTDGLACVACEVDNSQNVLTQEGSDFALINIVAGVAGSASLSVQDVLLEYPAGTRAGFVIRDTNDLLEVDLLNSITLTTYLNGLQREQKTASNLLTLEALGLINITPLTTNGLYVVAFNTTLSFDEIQITVGSLASVINSIEVYGGYIDATNSNLCDTANIAVIKTVEFNDENTDGFAEVGETLTYDFTVTNEGSVDLSDVVLTDTMLGGELTLVSGDTDGDNELDVDEIWLYSASYTLTQADVDTGSVSNQASITSVNVDDGTEESDLSDDDSVFEDDFTVIDLPQSAEVAVIKIADFNDENNDGYANVGETITYNFTVTNEGTTSITDVTLTDAMLGGELTLASGDDNNDNILDVDEVWLYAASYSITQSDIDAGIVSNQAVVTGTSSIDGSTLEDLSDDDTVLEDDITDLILPLESGIAVIKTVLFNDENSDGYANVGETITYSFTVTNQGQATITDVVLTDAMLGGELTLASGDDNNDNILDVDEVWLYAASYSITQSDIDAGIVSNQAVVTGTSSIDGSTLEDLSDDDTVLEDDITDLILPLESGIAVIKTAVFNDENSDGYANLGETITYSFTVTNQGQATITDVVLTDAMLGGELTLASGDDNNDNILDVDEVWLYAASYSITQSDIDAGIVSNQAVVTGTSSIDGSTLEDLSDDDTVLEDDITDLILPLESGIAVIKTAVFNDENSDGYANLGETITYSFTVTNQGQATITDVVLTDAMLGGELTLASGDDNSDNILDVDEVWLYAASYSITQSDIDAGIVSNQAVVTGTSSIDGSTLEDLSDDDTVLEDDITDLILPLESGIALIKTAEVNDENNNSCSDAGETISYTFNVTNEGNTSITNVELTDTMLGGLLTLASGDTDADNELDVDEIWIYTADYTLLQADIDAGMVSNQATVSGINIIDGVTLTDLSDDDSVLEDDATETEVCQLPAAIALIKTAEVNDENSNSCGDAGETISYTFNVTNEGNTSITNVELTDTMLGGLIALTSGDIDADNQLDVNEIWVYTADYTLIQADIDAGMVSNQATVNGISAIDGTILTDLSDDDSVLEDDATETQVCLSPGAIAVVKSGVYNDLNADDCANIGETITYTFTVTNEGDSSIASVELTDVMLGGLMDLASGDTDGDSQLDSDETWTYVADYTITQSDIDIGIIYNQATVTGITVSDGSAVMDLSDDDSASEDDITEMILCQKAAIAVVKTGVFNDDNSDGCGNIGETISYTFQVTNEGNLSVPLVELTDSMLGGVMTLASGDDDADTELDVNETWWYTADYTLTETDIEAGIVNNQAMLTGMNLMDGTMLMDLSDDDSTMEDDVTITAICLSGGLSLEKVGVFNDENGSGVPEVGETLSYTFTVYNTGFITLYDITIEDPLPGIIIEGGPIAELEAGGIDDFTFVATYTLTEEDIANGHVTNQAIVTATGADGVTYTDTSDDPNNFDDIDLNDDNEPDDPTVTDLPEILNAQFEIFNAITPDGDSDNNFFRIIGIEDYPQNNLKIYNRWGVLIYDMDGYGINGKVFTGVSDGRGTINKDEELPTGTYFYILRRFVGRETLTNQGYLYIKNN</sequence>
<proteinExistence type="predicted"/>
<feature type="domain" description="DUF7507" evidence="1">
    <location>
        <begin position="1707"/>
        <end position="1812"/>
    </location>
</feature>
<dbReference type="InterPro" id="IPR047589">
    <property type="entry name" value="DUF11_rpt"/>
</dbReference>
<feature type="domain" description="DUF7507" evidence="1">
    <location>
        <begin position="1968"/>
        <end position="2068"/>
    </location>
</feature>
<comment type="caution">
    <text evidence="2">The sequence shown here is derived from an EMBL/GenBank/DDBJ whole genome shotgun (WGS) entry which is preliminary data.</text>
</comment>